<name>A0A4D9DJ35_9SAUR</name>
<dbReference type="PANTHER" id="PTHR48100:SF1">
    <property type="entry name" value="HISTIDINE PHOSPHATASE FAMILY PROTEIN-RELATED"/>
    <property type="match status" value="1"/>
</dbReference>
<dbReference type="GO" id="GO:0016791">
    <property type="term" value="F:phosphatase activity"/>
    <property type="evidence" value="ECO:0007669"/>
    <property type="project" value="TreeGrafter"/>
</dbReference>
<proteinExistence type="predicted"/>
<sequence>MANRRGTSKVDYKAKPWMSRSPLAASSRPTPWRNGCRQSDQLRAATTAQIIAAAFGVEAHVDVRLREQSLGELEGTLSSQLRAEPTPPGHHISEIAWGGGESLQQVHKRCMAFLADVDAEPTIIVSHGDTLRVMLAVLAGRSHRDVDWVPIGNTDVLHRSHRP</sequence>
<evidence type="ECO:0000313" key="3">
    <source>
        <dbReference type="Proteomes" id="UP000297703"/>
    </source>
</evidence>
<dbReference type="AlphaFoldDB" id="A0A4D9DJ35"/>
<evidence type="ECO:0000256" key="1">
    <source>
        <dbReference type="SAM" id="MobiDB-lite"/>
    </source>
</evidence>
<dbReference type="SUPFAM" id="SSF53254">
    <property type="entry name" value="Phosphoglycerate mutase-like"/>
    <property type="match status" value="1"/>
</dbReference>
<keyword evidence="2" id="KW-0378">Hydrolase</keyword>
<comment type="caution">
    <text evidence="2">The sequence shown here is derived from an EMBL/GenBank/DDBJ whole genome shotgun (WGS) entry which is preliminary data.</text>
</comment>
<dbReference type="OrthoDB" id="354304at2759"/>
<accession>A0A4D9DJ35</accession>
<dbReference type="InterPro" id="IPR013078">
    <property type="entry name" value="His_Pase_superF_clade-1"/>
</dbReference>
<dbReference type="EMBL" id="QXTE01017187">
    <property type="protein sequence ID" value="TFJ95022.1"/>
    <property type="molecule type" value="Genomic_DNA"/>
</dbReference>
<dbReference type="GO" id="GO:0005737">
    <property type="term" value="C:cytoplasm"/>
    <property type="evidence" value="ECO:0007669"/>
    <property type="project" value="TreeGrafter"/>
</dbReference>
<dbReference type="Proteomes" id="UP000297703">
    <property type="component" value="Unassembled WGS sequence"/>
</dbReference>
<evidence type="ECO:0000313" key="2">
    <source>
        <dbReference type="EMBL" id="TFJ95022.1"/>
    </source>
</evidence>
<organism evidence="2 3">
    <name type="scientific">Platysternon megacephalum</name>
    <name type="common">big-headed turtle</name>
    <dbReference type="NCBI Taxonomy" id="55544"/>
    <lineage>
        <taxon>Eukaryota</taxon>
        <taxon>Metazoa</taxon>
        <taxon>Chordata</taxon>
        <taxon>Craniata</taxon>
        <taxon>Vertebrata</taxon>
        <taxon>Euteleostomi</taxon>
        <taxon>Archelosauria</taxon>
        <taxon>Testudinata</taxon>
        <taxon>Testudines</taxon>
        <taxon>Cryptodira</taxon>
        <taxon>Durocryptodira</taxon>
        <taxon>Testudinoidea</taxon>
        <taxon>Platysternidae</taxon>
        <taxon>Platysternon</taxon>
    </lineage>
</organism>
<dbReference type="InterPro" id="IPR029033">
    <property type="entry name" value="His_PPase_superfam"/>
</dbReference>
<dbReference type="InterPro" id="IPR050275">
    <property type="entry name" value="PGM_Phosphatase"/>
</dbReference>
<reference evidence="2 3" key="1">
    <citation type="submission" date="2019-04" db="EMBL/GenBank/DDBJ databases">
        <title>Draft genome of the big-headed turtle Platysternon megacephalum.</title>
        <authorList>
            <person name="Gong S."/>
        </authorList>
    </citation>
    <scope>NUCLEOTIDE SEQUENCE [LARGE SCALE GENOMIC DNA]</scope>
    <source>
        <strain evidence="2">DO16091913</strain>
        <tissue evidence="2">Muscle</tissue>
    </source>
</reference>
<protein>
    <submittedName>
        <fullName evidence="2">N(G),N(G)-dimethylarginine dimethylaminohydrolase 2</fullName>
    </submittedName>
</protein>
<dbReference type="Gene3D" id="3.40.50.1240">
    <property type="entry name" value="Phosphoglycerate mutase-like"/>
    <property type="match status" value="1"/>
</dbReference>
<dbReference type="PANTHER" id="PTHR48100">
    <property type="entry name" value="BROAD-SPECIFICITY PHOSPHATASE YOR283W-RELATED"/>
    <property type="match status" value="1"/>
</dbReference>
<reference evidence="2 3" key="2">
    <citation type="submission" date="2019-04" db="EMBL/GenBank/DDBJ databases">
        <title>The genome sequence of big-headed turtle.</title>
        <authorList>
            <person name="Gong S."/>
        </authorList>
    </citation>
    <scope>NUCLEOTIDE SEQUENCE [LARGE SCALE GENOMIC DNA]</scope>
    <source>
        <strain evidence="2">DO16091913</strain>
        <tissue evidence="2">Muscle</tissue>
    </source>
</reference>
<feature type="region of interest" description="Disordered" evidence="1">
    <location>
        <begin position="1"/>
        <end position="34"/>
    </location>
</feature>
<keyword evidence="3" id="KW-1185">Reference proteome</keyword>
<gene>
    <name evidence="2" type="ORF">DR999_PMT23616</name>
</gene>
<dbReference type="Pfam" id="PF00300">
    <property type="entry name" value="His_Phos_1"/>
    <property type="match status" value="1"/>
</dbReference>